<dbReference type="InterPro" id="IPR042303">
    <property type="entry name" value="Malonyl_CoA_deC_C_sf"/>
</dbReference>
<dbReference type="GO" id="GO:2001294">
    <property type="term" value="P:malonyl-CoA catabolic process"/>
    <property type="evidence" value="ECO:0007669"/>
    <property type="project" value="TreeGrafter"/>
</dbReference>
<dbReference type="InterPro" id="IPR013761">
    <property type="entry name" value="SAM/pointed_sf"/>
</dbReference>
<dbReference type="GO" id="GO:0005782">
    <property type="term" value="C:peroxisomal matrix"/>
    <property type="evidence" value="ECO:0007669"/>
    <property type="project" value="TreeGrafter"/>
</dbReference>
<dbReference type="PANTHER" id="PTHR28641">
    <property type="match status" value="1"/>
</dbReference>
<reference evidence="2" key="1">
    <citation type="journal article" date="2004" name="Nature">
        <title>Hox cluster disintegration with persistent anteroposterior order of expression in Oikopleura dioica.</title>
        <authorList>
            <person name="Seo H.C."/>
            <person name="Edvardsen R.B."/>
            <person name="Maeland A.D."/>
            <person name="Bjordal M."/>
            <person name="Jensen M.F."/>
            <person name="Hansen A."/>
            <person name="Flaat M."/>
            <person name="Weissenbach J."/>
            <person name="Lehrach H."/>
            <person name="Wincker P."/>
            <person name="Reinhardt R."/>
            <person name="Chourrout D."/>
        </authorList>
    </citation>
    <scope>NUCLEOTIDE SEQUENCE</scope>
</reference>
<dbReference type="EMBL" id="AY449459">
    <property type="protein sequence ID" value="AAS21373.1"/>
    <property type="molecule type" value="Genomic_DNA"/>
</dbReference>
<dbReference type="Pfam" id="PF05292">
    <property type="entry name" value="MCD"/>
    <property type="match status" value="1"/>
</dbReference>
<dbReference type="GO" id="GO:0006633">
    <property type="term" value="P:fatty acid biosynthetic process"/>
    <property type="evidence" value="ECO:0007669"/>
    <property type="project" value="InterPro"/>
</dbReference>
<evidence type="ECO:0000259" key="1">
    <source>
        <dbReference type="Pfam" id="PF05292"/>
    </source>
</evidence>
<dbReference type="Gene3D" id="3.40.630.150">
    <property type="entry name" value="Malonyl-CoA decarboxylase, catalytic domain"/>
    <property type="match status" value="1"/>
</dbReference>
<dbReference type="InterPro" id="IPR007956">
    <property type="entry name" value="Malonyl_CoA_deC_C"/>
</dbReference>
<sequence length="442" mass="50039">MSIVKSLSERLQLKHAEKVIAPAEIQAFQHEWGKAEIETKLQIIESLDSIPEDASRRFLQLMTRQPNGVSTLIAIRSTLFKAKLSLPLATGLTETITANLDSGLQVQRMRKDSPRHIIDLFSSSDRVHPIASECRMIRRLEEVDRRVFYLAHFQNPAHPLIVVNVALTQGVASSIQKILDDDEKESGPDSAIFYSISSLEPGLRGIDLGHRLITSATAEMQNDVSLTNVTQFSSLSPVPGFRRWILKMMDSDQSALGNVKKIFEIANILSVETIGAENYSDFRELVASLDPQLLPKFSNSLPKLLFKYLFAEKGPDNSTVCPVCNFHVRNGAELWRLNFSANTAQYGMSESLSMMVNYRYYTDKMWQNSPAENRKDVFTWTVDINGRALMRLDDEKLERLGVDHPNHRYELLNEILKQVIFSLNSRVINELYSEAAIPRTVL</sequence>
<name>Q675Z2_OIKDI</name>
<gene>
    <name evidence="2" type="ORF">003-14</name>
</gene>
<proteinExistence type="predicted"/>
<organism evidence="2">
    <name type="scientific">Oikopleura dioica</name>
    <name type="common">Tunicate</name>
    <dbReference type="NCBI Taxonomy" id="34765"/>
    <lineage>
        <taxon>Eukaryota</taxon>
        <taxon>Metazoa</taxon>
        <taxon>Chordata</taxon>
        <taxon>Tunicata</taxon>
        <taxon>Appendicularia</taxon>
        <taxon>Copelata</taxon>
        <taxon>Oikopleuridae</taxon>
        <taxon>Oikopleura</taxon>
    </lineage>
</organism>
<dbReference type="GO" id="GO:0006085">
    <property type="term" value="P:acetyl-CoA biosynthetic process"/>
    <property type="evidence" value="ECO:0007669"/>
    <property type="project" value="TreeGrafter"/>
</dbReference>
<reference evidence="2" key="2">
    <citation type="journal article" date="2005" name="Curr. Biol.">
        <title>Remodelling of the homeobox gene complement in the tunicate Oikopleura dioica.</title>
        <authorList>
            <person name="Edvardsen R.B."/>
            <person name="Seo H.C."/>
            <person name="Jensen M.F."/>
            <person name="Mialon A."/>
            <person name="Mikhaleva J."/>
            <person name="Bjordal M."/>
            <person name="Cartry J."/>
            <person name="Reinhardt R."/>
            <person name="Weissenbach J."/>
            <person name="Wincker P."/>
            <person name="Chourrout D."/>
        </authorList>
    </citation>
    <scope>NUCLEOTIDE SEQUENCE</scope>
</reference>
<protein>
    <submittedName>
        <fullName evidence="2">Malonyl CoA decarboxylase-like protein</fullName>
    </submittedName>
</protein>
<dbReference type="InterPro" id="IPR038917">
    <property type="entry name" value="Malonyl_CoA_deC"/>
</dbReference>
<dbReference type="PANTHER" id="PTHR28641:SF1">
    <property type="entry name" value="MALONYL-COA DECARBOXYLASE, MITOCHONDRIAL"/>
    <property type="match status" value="1"/>
</dbReference>
<accession>Q675Z2</accession>
<dbReference type="GO" id="GO:0005759">
    <property type="term" value="C:mitochondrial matrix"/>
    <property type="evidence" value="ECO:0007669"/>
    <property type="project" value="TreeGrafter"/>
</dbReference>
<dbReference type="Gene3D" id="1.10.150.50">
    <property type="entry name" value="Transcription Factor, Ets-1"/>
    <property type="match status" value="1"/>
</dbReference>
<feature type="domain" description="Malonyl-CoA decarboxylase C-terminal" evidence="1">
    <location>
        <begin position="104"/>
        <end position="360"/>
    </location>
</feature>
<dbReference type="GO" id="GO:0050080">
    <property type="term" value="F:malonyl-CoA decarboxylase activity"/>
    <property type="evidence" value="ECO:0007669"/>
    <property type="project" value="InterPro"/>
</dbReference>
<evidence type="ECO:0000313" key="2">
    <source>
        <dbReference type="EMBL" id="AAS21373.1"/>
    </source>
</evidence>
<dbReference type="SUPFAM" id="SSF47769">
    <property type="entry name" value="SAM/Pointed domain"/>
    <property type="match status" value="1"/>
</dbReference>
<dbReference type="AlphaFoldDB" id="Q675Z2"/>